<feature type="modified residue" description="4-aspartylphosphate" evidence="5">
    <location>
        <position position="56"/>
    </location>
</feature>
<dbReference type="GO" id="GO:0003700">
    <property type="term" value="F:DNA-binding transcription factor activity"/>
    <property type="evidence" value="ECO:0007669"/>
    <property type="project" value="InterPro"/>
</dbReference>
<dbReference type="PROSITE" id="PS50110">
    <property type="entry name" value="RESPONSE_REGULATORY"/>
    <property type="match status" value="1"/>
</dbReference>
<evidence type="ECO:0008006" key="10">
    <source>
        <dbReference type="Google" id="ProtNLM"/>
    </source>
</evidence>
<evidence type="ECO:0000259" key="7">
    <source>
        <dbReference type="PROSITE" id="PS50110"/>
    </source>
</evidence>
<gene>
    <name evidence="8" type="ORF">GCM10007415_16520</name>
</gene>
<evidence type="ECO:0000256" key="3">
    <source>
        <dbReference type="ARBA" id="ARBA00023125"/>
    </source>
</evidence>
<dbReference type="SMART" id="SM00448">
    <property type="entry name" value="REC"/>
    <property type="match status" value="1"/>
</dbReference>
<evidence type="ECO:0000313" key="8">
    <source>
        <dbReference type="EMBL" id="GGG84084.1"/>
    </source>
</evidence>
<dbReference type="InterPro" id="IPR018060">
    <property type="entry name" value="HTH_AraC"/>
</dbReference>
<evidence type="ECO:0000256" key="4">
    <source>
        <dbReference type="ARBA" id="ARBA00023163"/>
    </source>
</evidence>
<name>A0A917M7I3_9SPHI</name>
<dbReference type="Gene3D" id="3.40.50.2300">
    <property type="match status" value="1"/>
</dbReference>
<sequence length="261" mass="29816">MKLEMKETLLIIDDQVDILNFLNEILADRYQVLTALNAKAALEVLQTRVVHLVISDVMMPGMDGFALCDLLKTTVDYCHIPVILLTAKNSFRSKIEGLQLGADAYIAKPFSPELLLVQVDNLLKNRDKIREHAKNKPFEHLQLTVRSKSDEQFLGKLNDYIHEHIRDANLSMDLLADYMGMSRPTFYRKVKAVTNLSPKELVDQVRIKKAAELIAENDLKIFQVANKVGYNSQAVFGQNFQKYFKRSPREYMALLKTKLGS</sequence>
<evidence type="ECO:0000259" key="6">
    <source>
        <dbReference type="PROSITE" id="PS01124"/>
    </source>
</evidence>
<dbReference type="PROSITE" id="PS00041">
    <property type="entry name" value="HTH_ARAC_FAMILY_1"/>
    <property type="match status" value="1"/>
</dbReference>
<dbReference type="Gene3D" id="1.10.10.60">
    <property type="entry name" value="Homeodomain-like"/>
    <property type="match status" value="1"/>
</dbReference>
<evidence type="ECO:0000256" key="5">
    <source>
        <dbReference type="PROSITE-ProRule" id="PRU00169"/>
    </source>
</evidence>
<dbReference type="InterPro" id="IPR018062">
    <property type="entry name" value="HTH_AraC-typ_CS"/>
</dbReference>
<organism evidence="8 9">
    <name type="scientific">Parapedobacter pyrenivorans</name>
    <dbReference type="NCBI Taxonomy" id="1305674"/>
    <lineage>
        <taxon>Bacteria</taxon>
        <taxon>Pseudomonadati</taxon>
        <taxon>Bacteroidota</taxon>
        <taxon>Sphingobacteriia</taxon>
        <taxon>Sphingobacteriales</taxon>
        <taxon>Sphingobacteriaceae</taxon>
        <taxon>Parapedobacter</taxon>
    </lineage>
</organism>
<dbReference type="GO" id="GO:0000155">
    <property type="term" value="F:phosphorelay sensor kinase activity"/>
    <property type="evidence" value="ECO:0007669"/>
    <property type="project" value="TreeGrafter"/>
</dbReference>
<dbReference type="SUPFAM" id="SSF52172">
    <property type="entry name" value="CheY-like"/>
    <property type="match status" value="1"/>
</dbReference>
<protein>
    <recommendedName>
        <fullName evidence="10">Helix-turn-helix domain-containing protein</fullName>
    </recommendedName>
</protein>
<dbReference type="EMBL" id="BMER01000001">
    <property type="protein sequence ID" value="GGG84084.1"/>
    <property type="molecule type" value="Genomic_DNA"/>
</dbReference>
<proteinExistence type="predicted"/>
<dbReference type="SUPFAM" id="SSF46689">
    <property type="entry name" value="Homeodomain-like"/>
    <property type="match status" value="1"/>
</dbReference>
<keyword evidence="4" id="KW-0804">Transcription</keyword>
<dbReference type="PANTHER" id="PTHR43547">
    <property type="entry name" value="TWO-COMPONENT HISTIDINE KINASE"/>
    <property type="match status" value="1"/>
</dbReference>
<comment type="caution">
    <text evidence="8">The sequence shown here is derived from an EMBL/GenBank/DDBJ whole genome shotgun (WGS) entry which is preliminary data.</text>
</comment>
<keyword evidence="1 5" id="KW-0597">Phosphoprotein</keyword>
<reference evidence="8" key="2">
    <citation type="submission" date="2020-09" db="EMBL/GenBank/DDBJ databases">
        <authorList>
            <person name="Sun Q."/>
            <person name="Zhou Y."/>
        </authorList>
    </citation>
    <scope>NUCLEOTIDE SEQUENCE</scope>
    <source>
        <strain evidence="8">CGMCC 1.12195</strain>
    </source>
</reference>
<dbReference type="PROSITE" id="PS01124">
    <property type="entry name" value="HTH_ARAC_FAMILY_2"/>
    <property type="match status" value="1"/>
</dbReference>
<dbReference type="InterPro" id="IPR009057">
    <property type="entry name" value="Homeodomain-like_sf"/>
</dbReference>
<reference evidence="8" key="1">
    <citation type="journal article" date="2014" name="Int. J. Syst. Evol. Microbiol.">
        <title>Complete genome sequence of Corynebacterium casei LMG S-19264T (=DSM 44701T), isolated from a smear-ripened cheese.</title>
        <authorList>
            <consortium name="US DOE Joint Genome Institute (JGI-PGF)"/>
            <person name="Walter F."/>
            <person name="Albersmeier A."/>
            <person name="Kalinowski J."/>
            <person name="Ruckert C."/>
        </authorList>
    </citation>
    <scope>NUCLEOTIDE SEQUENCE</scope>
    <source>
        <strain evidence="8">CGMCC 1.12195</strain>
    </source>
</reference>
<dbReference type="PANTHER" id="PTHR43547:SF2">
    <property type="entry name" value="HYBRID SIGNAL TRANSDUCTION HISTIDINE KINASE C"/>
    <property type="match status" value="1"/>
</dbReference>
<keyword evidence="2" id="KW-0805">Transcription regulation</keyword>
<dbReference type="InterPro" id="IPR011006">
    <property type="entry name" value="CheY-like_superfamily"/>
</dbReference>
<dbReference type="SMART" id="SM00342">
    <property type="entry name" value="HTH_ARAC"/>
    <property type="match status" value="1"/>
</dbReference>
<feature type="domain" description="Response regulatory" evidence="7">
    <location>
        <begin position="8"/>
        <end position="123"/>
    </location>
</feature>
<keyword evidence="3" id="KW-0238">DNA-binding</keyword>
<accession>A0A917M7I3</accession>
<dbReference type="Pfam" id="PF12833">
    <property type="entry name" value="HTH_18"/>
    <property type="match status" value="1"/>
</dbReference>
<evidence type="ECO:0000256" key="1">
    <source>
        <dbReference type="ARBA" id="ARBA00022553"/>
    </source>
</evidence>
<keyword evidence="9" id="KW-1185">Reference proteome</keyword>
<dbReference type="Pfam" id="PF00072">
    <property type="entry name" value="Response_reg"/>
    <property type="match status" value="1"/>
</dbReference>
<dbReference type="InterPro" id="IPR001789">
    <property type="entry name" value="Sig_transdc_resp-reg_receiver"/>
</dbReference>
<dbReference type="RefSeq" id="WP_353130453.1">
    <property type="nucleotide sequence ID" value="NZ_JBEBYM010000112.1"/>
</dbReference>
<dbReference type="GO" id="GO:0043565">
    <property type="term" value="F:sequence-specific DNA binding"/>
    <property type="evidence" value="ECO:0007669"/>
    <property type="project" value="InterPro"/>
</dbReference>
<dbReference type="Proteomes" id="UP000660862">
    <property type="component" value="Unassembled WGS sequence"/>
</dbReference>
<feature type="domain" description="HTH araC/xylS-type" evidence="6">
    <location>
        <begin position="155"/>
        <end position="254"/>
    </location>
</feature>
<dbReference type="AlphaFoldDB" id="A0A917M7I3"/>
<evidence type="ECO:0000256" key="2">
    <source>
        <dbReference type="ARBA" id="ARBA00023015"/>
    </source>
</evidence>
<evidence type="ECO:0000313" key="9">
    <source>
        <dbReference type="Proteomes" id="UP000660862"/>
    </source>
</evidence>